<keyword evidence="3" id="KW-1185">Reference proteome</keyword>
<evidence type="ECO:0008006" key="4">
    <source>
        <dbReference type="Google" id="ProtNLM"/>
    </source>
</evidence>
<protein>
    <recommendedName>
        <fullName evidence="4">SUN domain-containing protein</fullName>
    </recommendedName>
</protein>
<reference evidence="2 3" key="1">
    <citation type="submission" date="2024-04" db="EMBL/GenBank/DDBJ databases">
        <title>Tritrichomonas musculus Genome.</title>
        <authorList>
            <person name="Alves-Ferreira E."/>
            <person name="Grigg M."/>
            <person name="Lorenzi H."/>
            <person name="Galac M."/>
        </authorList>
    </citation>
    <scope>NUCLEOTIDE SEQUENCE [LARGE SCALE GENOMIC DNA]</scope>
    <source>
        <strain evidence="2 3">EAF2021</strain>
    </source>
</reference>
<sequence>MEMKNIASTSLFVGCLKEAATKCQKMEQSKLQHHRDQAIITYLSLLLILMIQIISFQIMRRTHGCCTKYSMRSRPDGNKGYYHLKSWVIEGSNTGNDDDWKTLDKKNSIGLLDGRSASQTFEIPSHLGQNEYFKCLRVRITGPNSYGENYYNLISSALEYFGFITE</sequence>
<evidence type="ECO:0000256" key="1">
    <source>
        <dbReference type="SAM" id="Phobius"/>
    </source>
</evidence>
<comment type="caution">
    <text evidence="2">The sequence shown here is derived from an EMBL/GenBank/DDBJ whole genome shotgun (WGS) entry which is preliminary data.</text>
</comment>
<evidence type="ECO:0000313" key="2">
    <source>
        <dbReference type="EMBL" id="KAK8849943.1"/>
    </source>
</evidence>
<dbReference type="EMBL" id="JAPFFF010000025">
    <property type="protein sequence ID" value="KAK8849943.1"/>
    <property type="molecule type" value="Genomic_DNA"/>
</dbReference>
<feature type="transmembrane region" description="Helical" evidence="1">
    <location>
        <begin position="37"/>
        <end position="59"/>
    </location>
</feature>
<keyword evidence="1" id="KW-1133">Transmembrane helix</keyword>
<keyword evidence="1" id="KW-0812">Transmembrane</keyword>
<gene>
    <name evidence="2" type="ORF">M9Y10_018534</name>
</gene>
<keyword evidence="1" id="KW-0472">Membrane</keyword>
<accession>A0ABR2HMX3</accession>
<evidence type="ECO:0000313" key="3">
    <source>
        <dbReference type="Proteomes" id="UP001470230"/>
    </source>
</evidence>
<name>A0ABR2HMX3_9EUKA</name>
<dbReference type="Proteomes" id="UP001470230">
    <property type="component" value="Unassembled WGS sequence"/>
</dbReference>
<organism evidence="2 3">
    <name type="scientific">Tritrichomonas musculus</name>
    <dbReference type="NCBI Taxonomy" id="1915356"/>
    <lineage>
        <taxon>Eukaryota</taxon>
        <taxon>Metamonada</taxon>
        <taxon>Parabasalia</taxon>
        <taxon>Tritrichomonadida</taxon>
        <taxon>Tritrichomonadidae</taxon>
        <taxon>Tritrichomonas</taxon>
    </lineage>
</organism>
<proteinExistence type="predicted"/>
<dbReference type="PROSITE" id="PS51257">
    <property type="entry name" value="PROKAR_LIPOPROTEIN"/>
    <property type="match status" value="1"/>
</dbReference>